<dbReference type="SUPFAM" id="SSF142433">
    <property type="entry name" value="CinA-like"/>
    <property type="match status" value="1"/>
</dbReference>
<dbReference type="InterPro" id="IPR036653">
    <property type="entry name" value="CinA-like_C"/>
</dbReference>
<dbReference type="Pfam" id="PF02464">
    <property type="entry name" value="CinA"/>
    <property type="match status" value="1"/>
</dbReference>
<evidence type="ECO:0000313" key="3">
    <source>
        <dbReference type="Proteomes" id="UP000578569"/>
    </source>
</evidence>
<evidence type="ECO:0000259" key="1">
    <source>
        <dbReference type="Pfam" id="PF02464"/>
    </source>
</evidence>
<dbReference type="Gene3D" id="3.90.950.20">
    <property type="entry name" value="CinA-like"/>
    <property type="match status" value="1"/>
</dbReference>
<dbReference type="EC" id="3.5.1.42" evidence="2"/>
<proteinExistence type="predicted"/>
<dbReference type="EMBL" id="JACICF010000001">
    <property type="protein sequence ID" value="MBB3764261.1"/>
    <property type="molecule type" value="Genomic_DNA"/>
</dbReference>
<organism evidence="2 3">
    <name type="scientific">Sphingomicrobium lutaoense</name>
    <dbReference type="NCBI Taxonomy" id="515949"/>
    <lineage>
        <taxon>Bacteria</taxon>
        <taxon>Pseudomonadati</taxon>
        <taxon>Pseudomonadota</taxon>
        <taxon>Alphaproteobacteria</taxon>
        <taxon>Sphingomonadales</taxon>
        <taxon>Sphingomonadaceae</taxon>
        <taxon>Sphingomicrobium</taxon>
    </lineage>
</organism>
<sequence length="174" mass="18349">MTELLSALPADLMEKACRLLERANKASTSIAAAESCTGGLLASLMTDVPDYSGIFERGFVAYSNDAKIEMLGVKRETLDRFGAVSRQAAIEMAKGALDNSQAALAVAITGFAGPGEEDEEEGLVHVAATDREGGMRHGEWHHGKVGRAAVRIASIAHALELLEALLEKPGSKAE</sequence>
<gene>
    <name evidence="2" type="ORF">FHS50_001284</name>
</gene>
<dbReference type="NCBIfam" id="TIGR00199">
    <property type="entry name" value="PncC_domain"/>
    <property type="match status" value="1"/>
</dbReference>
<keyword evidence="3" id="KW-1185">Reference proteome</keyword>
<dbReference type="AlphaFoldDB" id="A0A839YVL4"/>
<evidence type="ECO:0000313" key="2">
    <source>
        <dbReference type="EMBL" id="MBB3764261.1"/>
    </source>
</evidence>
<protein>
    <submittedName>
        <fullName evidence="2">Nicotinamide-nucleotide amidase</fullName>
        <ecNumber evidence="2">3.5.1.42</ecNumber>
    </submittedName>
</protein>
<keyword evidence="2" id="KW-0378">Hydrolase</keyword>
<feature type="domain" description="CinA C-terminal" evidence="1">
    <location>
        <begin position="18"/>
        <end position="165"/>
    </location>
</feature>
<accession>A0A839YVL4</accession>
<dbReference type="Proteomes" id="UP000578569">
    <property type="component" value="Unassembled WGS sequence"/>
</dbReference>
<dbReference type="GO" id="GO:0019159">
    <property type="term" value="F:nicotinamide-nucleotide amidase activity"/>
    <property type="evidence" value="ECO:0007669"/>
    <property type="project" value="UniProtKB-EC"/>
</dbReference>
<dbReference type="InterPro" id="IPR008136">
    <property type="entry name" value="CinA_C"/>
</dbReference>
<name>A0A839YVL4_9SPHN</name>
<comment type="caution">
    <text evidence="2">The sequence shown here is derived from an EMBL/GenBank/DDBJ whole genome shotgun (WGS) entry which is preliminary data.</text>
</comment>
<dbReference type="RefSeq" id="WP_183933538.1">
    <property type="nucleotide sequence ID" value="NZ_JACICF010000001.1"/>
</dbReference>
<reference evidence="2 3" key="1">
    <citation type="submission" date="2020-08" db="EMBL/GenBank/DDBJ databases">
        <title>Genomic Encyclopedia of Type Strains, Phase IV (KMG-IV): sequencing the most valuable type-strain genomes for metagenomic binning, comparative biology and taxonomic classification.</title>
        <authorList>
            <person name="Goeker M."/>
        </authorList>
    </citation>
    <scope>NUCLEOTIDE SEQUENCE [LARGE SCALE GENOMIC DNA]</scope>
    <source>
        <strain evidence="2 3">DSM 24194</strain>
    </source>
</reference>